<dbReference type="GeneID" id="106011181"/>
<dbReference type="InterPro" id="IPR042099">
    <property type="entry name" value="ANL_N_sf"/>
</dbReference>
<keyword evidence="4" id="KW-1185">Reference proteome</keyword>
<dbReference type="InterPro" id="IPR020845">
    <property type="entry name" value="AMP-binding_CS"/>
</dbReference>
<name>A0ABM0ZVH5_APLCA</name>
<evidence type="ECO:0000313" key="5">
    <source>
        <dbReference type="RefSeq" id="XP_012935368.2"/>
    </source>
</evidence>
<evidence type="ECO:0000256" key="1">
    <source>
        <dbReference type="ARBA" id="ARBA00006432"/>
    </source>
</evidence>
<dbReference type="PANTHER" id="PTHR24096:SF149">
    <property type="entry name" value="AMP-BINDING DOMAIN-CONTAINING PROTEIN-RELATED"/>
    <property type="match status" value="1"/>
</dbReference>
<protein>
    <submittedName>
        <fullName evidence="5">4-coumarate--CoA ligase 4</fullName>
    </submittedName>
</protein>
<proteinExistence type="inferred from homology"/>
<evidence type="ECO:0000256" key="2">
    <source>
        <dbReference type="ARBA" id="ARBA00022598"/>
    </source>
</evidence>
<dbReference type="InterPro" id="IPR000873">
    <property type="entry name" value="AMP-dep_synth/lig_dom"/>
</dbReference>
<sequence length="289" mass="31040">MARHVQIVTGRCQVYHSGPRIQLPEFTTLTKFLFEQASGYSRRTALHNKVAVVDGVTGTSTTYEELQEQVDHVTQNLHKLGLRHNDVLTLFGSNRAEFVHVLCACANLGVTVSLANSQLPTSELIAQLKLSSSCLVVTTPECSPVAVHASDQLGLRNPVVIGQAHGCVPFTSLTKAPTVRVQLPTGRDPNEVALLPFSSGTTGLPKGVRLSHRNLCAELSALRHPSYLPMTSPDSTSVCALPMVHIAGLVIGALNPLSQGACVVILPKYTLQSFLGAIQQHKPCTEDEL</sequence>
<dbReference type="PANTHER" id="PTHR24096">
    <property type="entry name" value="LONG-CHAIN-FATTY-ACID--COA LIGASE"/>
    <property type="match status" value="1"/>
</dbReference>
<evidence type="ECO:0000259" key="3">
    <source>
        <dbReference type="Pfam" id="PF00501"/>
    </source>
</evidence>
<dbReference type="PROSITE" id="PS00455">
    <property type="entry name" value="AMP_BINDING"/>
    <property type="match status" value="1"/>
</dbReference>
<dbReference type="Proteomes" id="UP000694888">
    <property type="component" value="Unplaced"/>
</dbReference>
<organism evidence="4 5">
    <name type="scientific">Aplysia californica</name>
    <name type="common">California sea hare</name>
    <dbReference type="NCBI Taxonomy" id="6500"/>
    <lineage>
        <taxon>Eukaryota</taxon>
        <taxon>Metazoa</taxon>
        <taxon>Spiralia</taxon>
        <taxon>Lophotrochozoa</taxon>
        <taxon>Mollusca</taxon>
        <taxon>Gastropoda</taxon>
        <taxon>Heterobranchia</taxon>
        <taxon>Euthyneura</taxon>
        <taxon>Tectipleura</taxon>
        <taxon>Aplysiida</taxon>
        <taxon>Aplysioidea</taxon>
        <taxon>Aplysiidae</taxon>
        <taxon>Aplysia</taxon>
    </lineage>
</organism>
<dbReference type="SUPFAM" id="SSF56801">
    <property type="entry name" value="Acetyl-CoA synthetase-like"/>
    <property type="match status" value="1"/>
</dbReference>
<keyword evidence="2 5" id="KW-0436">Ligase</keyword>
<gene>
    <name evidence="5" type="primary">LOC106011181</name>
</gene>
<comment type="similarity">
    <text evidence="1">Belongs to the ATP-dependent AMP-binding enzyme family.</text>
</comment>
<dbReference type="RefSeq" id="XP_012935368.2">
    <property type="nucleotide sequence ID" value="XM_013079914.2"/>
</dbReference>
<evidence type="ECO:0000313" key="4">
    <source>
        <dbReference type="Proteomes" id="UP000694888"/>
    </source>
</evidence>
<feature type="domain" description="AMP-dependent synthetase/ligase" evidence="3">
    <location>
        <begin position="41"/>
        <end position="283"/>
    </location>
</feature>
<dbReference type="GO" id="GO:0016874">
    <property type="term" value="F:ligase activity"/>
    <property type="evidence" value="ECO:0007669"/>
    <property type="project" value="UniProtKB-KW"/>
</dbReference>
<dbReference type="Gene3D" id="3.40.50.12780">
    <property type="entry name" value="N-terminal domain of ligase-like"/>
    <property type="match status" value="1"/>
</dbReference>
<dbReference type="Pfam" id="PF00501">
    <property type="entry name" value="AMP-binding"/>
    <property type="match status" value="1"/>
</dbReference>
<reference evidence="5" key="1">
    <citation type="submission" date="2025-08" db="UniProtKB">
        <authorList>
            <consortium name="RefSeq"/>
        </authorList>
    </citation>
    <scope>IDENTIFICATION</scope>
</reference>
<accession>A0ABM0ZVH5</accession>